<dbReference type="RefSeq" id="WP_265764408.1">
    <property type="nucleotide sequence ID" value="NZ_JAGGJA010000001.1"/>
</dbReference>
<evidence type="ECO:0000313" key="1">
    <source>
        <dbReference type="EMBL" id="MCW9705747.1"/>
    </source>
</evidence>
<evidence type="ECO:0000313" key="2">
    <source>
        <dbReference type="Proteomes" id="UP001207918"/>
    </source>
</evidence>
<organism evidence="1 2">
    <name type="scientific">Fodinibius salsisoli</name>
    <dbReference type="NCBI Taxonomy" id="2820877"/>
    <lineage>
        <taxon>Bacteria</taxon>
        <taxon>Pseudomonadati</taxon>
        <taxon>Balneolota</taxon>
        <taxon>Balneolia</taxon>
        <taxon>Balneolales</taxon>
        <taxon>Balneolaceae</taxon>
        <taxon>Fodinibius</taxon>
    </lineage>
</organism>
<proteinExistence type="predicted"/>
<name>A0ABT3PIK2_9BACT</name>
<gene>
    <name evidence="1" type="ORF">J6I44_02720</name>
</gene>
<keyword evidence="2" id="KW-1185">Reference proteome</keyword>
<reference evidence="1 2" key="1">
    <citation type="submission" date="2021-03" db="EMBL/GenBank/DDBJ databases">
        <title>Aliifodinibius sp. nov., a new bacterium isolated from saline soil.</title>
        <authorList>
            <person name="Galisteo C."/>
            <person name="De La Haba R."/>
            <person name="Sanchez-Porro C."/>
            <person name="Ventosa A."/>
        </authorList>
    </citation>
    <scope>NUCLEOTIDE SEQUENCE [LARGE SCALE GENOMIC DNA]</scope>
    <source>
        <strain evidence="1 2">1BSP15-2V2</strain>
    </source>
</reference>
<dbReference type="EMBL" id="JAGGJA010000001">
    <property type="protein sequence ID" value="MCW9705747.1"/>
    <property type="molecule type" value="Genomic_DNA"/>
</dbReference>
<dbReference type="Proteomes" id="UP001207918">
    <property type="component" value="Unassembled WGS sequence"/>
</dbReference>
<sequence length="200" mass="22749">MGRQILQKPLKYTGGGYMPILVKNIIVLSISLLLGSDLTLAQVGVKKNDSTYKSCSSQLEYLMDSWNPKIIKNYQEIEPLSYELIDTLNDVNMSFYKEQIMDKDNYVLDYENETKVVSEHQLSDLSTEVASQLADAHDKMLAKGNKVYAIKVKLRQGIFYNYGICGAIGTEKIFWDNMFSNILLFEKGFSSKRVVPVSIF</sequence>
<accession>A0ABT3PIK2</accession>
<comment type="caution">
    <text evidence="1">The sequence shown here is derived from an EMBL/GenBank/DDBJ whole genome shotgun (WGS) entry which is preliminary data.</text>
</comment>
<protein>
    <submittedName>
        <fullName evidence="1">Uncharacterized protein</fullName>
    </submittedName>
</protein>